<comment type="subunit">
    <text evidence="5">Homotetramer, a dimer of dimers. One homotetramer interacts with 1 SecA dimer.</text>
</comment>
<dbReference type="KEGG" id="zpl:ZBT109_0175"/>
<dbReference type="GO" id="GO:0015031">
    <property type="term" value="P:protein transport"/>
    <property type="evidence" value="ECO:0007669"/>
    <property type="project" value="UniProtKB-UniRule"/>
</dbReference>
<keyword evidence="5" id="KW-0143">Chaperone</keyword>
<dbReference type="RefSeq" id="WP_027704488.1">
    <property type="nucleotide sequence ID" value="NZ_AP018933.1"/>
</dbReference>
<dbReference type="AlphaFoldDB" id="A0A348HBH1"/>
<dbReference type="Gene3D" id="3.10.420.10">
    <property type="entry name" value="SecB-like"/>
    <property type="match status" value="1"/>
</dbReference>
<dbReference type="Proteomes" id="UP000267342">
    <property type="component" value="Chromosome"/>
</dbReference>
<dbReference type="NCBIfam" id="NF004393">
    <property type="entry name" value="PRK05751.1-4"/>
    <property type="match status" value="1"/>
</dbReference>
<evidence type="ECO:0000256" key="4">
    <source>
        <dbReference type="ARBA" id="ARBA00023010"/>
    </source>
</evidence>
<keyword evidence="7" id="KW-1185">Reference proteome</keyword>
<protein>
    <recommendedName>
        <fullName evidence="5">Protein-export protein SecB</fullName>
    </recommendedName>
</protein>
<dbReference type="GO" id="GO:0051262">
    <property type="term" value="P:protein tetramerization"/>
    <property type="evidence" value="ECO:0007669"/>
    <property type="project" value="InterPro"/>
</dbReference>
<gene>
    <name evidence="5" type="primary">secB</name>
    <name evidence="6" type="ORF">ZBT109_0175</name>
</gene>
<dbReference type="InterPro" id="IPR003708">
    <property type="entry name" value="SecB"/>
</dbReference>
<dbReference type="NCBIfam" id="TIGR00809">
    <property type="entry name" value="secB"/>
    <property type="match status" value="1"/>
</dbReference>
<keyword evidence="3 5" id="KW-0653">Protein transport</keyword>
<comment type="similarity">
    <text evidence="1 5">Belongs to the SecB family.</text>
</comment>
<dbReference type="GO" id="GO:0051082">
    <property type="term" value="F:unfolded protein binding"/>
    <property type="evidence" value="ECO:0007669"/>
    <property type="project" value="InterPro"/>
</dbReference>
<dbReference type="STRING" id="1123510.GCA_000620025_00260"/>
<evidence type="ECO:0000256" key="2">
    <source>
        <dbReference type="ARBA" id="ARBA00022448"/>
    </source>
</evidence>
<comment type="subcellular location">
    <subcellularLocation>
        <location evidence="5">Cytoplasm</location>
    </subcellularLocation>
</comment>
<dbReference type="InterPro" id="IPR035958">
    <property type="entry name" value="SecB-like_sf"/>
</dbReference>
<evidence type="ECO:0000313" key="7">
    <source>
        <dbReference type="Proteomes" id="UP000267342"/>
    </source>
</evidence>
<keyword evidence="5" id="KW-0963">Cytoplasm</keyword>
<dbReference type="EMBL" id="AP018933">
    <property type="protein sequence ID" value="BBG28973.1"/>
    <property type="molecule type" value="Genomic_DNA"/>
</dbReference>
<sequence length="160" mass="18071">MSQDNIQDDQGQQSEVQFALHRIYLKDASFESPHSPEIFQQFQPQVALDIGTSARKVADDFYEVVISITADAKHTESSNTMFLVEVQQAGLFQITGVNEGQLDHMLNTYCPNMLFPYVRECIDSFVTRGGFPALMLAPFNFDALYAQKLQQASEQQPNIQ</sequence>
<name>A0A348HBH1_9GAMM</name>
<reference evidence="6 7" key="1">
    <citation type="submission" date="2018-09" db="EMBL/GenBank/DDBJ databases">
        <title>Zymobacter palmae IAM14233 (=T109) whole genome analysis.</title>
        <authorList>
            <person name="Yanase H."/>
        </authorList>
    </citation>
    <scope>NUCLEOTIDE SEQUENCE [LARGE SCALE GENOMIC DNA]</scope>
    <source>
        <strain evidence="6 7">IAM14233</strain>
    </source>
</reference>
<dbReference type="SUPFAM" id="SSF54611">
    <property type="entry name" value="SecB-like"/>
    <property type="match status" value="1"/>
</dbReference>
<dbReference type="PANTHER" id="PTHR36918:SF1">
    <property type="entry name" value="PROTEIN-EXPORT PROTEIN SECB"/>
    <property type="match status" value="1"/>
</dbReference>
<comment type="function">
    <text evidence="5">One of the proteins required for the normal export of preproteins out of the cell cytoplasm. It is a molecular chaperone that binds to a subset of precursor proteins, maintaining them in a translocation-competent state. It also specifically binds to its receptor SecA.</text>
</comment>
<keyword evidence="2 5" id="KW-0813">Transport</keyword>
<accession>A0A348HBH1</accession>
<evidence type="ECO:0000256" key="3">
    <source>
        <dbReference type="ARBA" id="ARBA00022927"/>
    </source>
</evidence>
<dbReference type="Pfam" id="PF02556">
    <property type="entry name" value="SecB"/>
    <property type="match status" value="1"/>
</dbReference>
<organism evidence="6 7">
    <name type="scientific">Zymobacter palmae</name>
    <dbReference type="NCBI Taxonomy" id="33074"/>
    <lineage>
        <taxon>Bacteria</taxon>
        <taxon>Pseudomonadati</taxon>
        <taxon>Pseudomonadota</taxon>
        <taxon>Gammaproteobacteria</taxon>
        <taxon>Oceanospirillales</taxon>
        <taxon>Halomonadaceae</taxon>
        <taxon>Zymobacter group</taxon>
        <taxon>Zymobacter</taxon>
    </lineage>
</organism>
<dbReference type="GO" id="GO:0005737">
    <property type="term" value="C:cytoplasm"/>
    <property type="evidence" value="ECO:0007669"/>
    <property type="project" value="UniProtKB-SubCell"/>
</dbReference>
<dbReference type="PRINTS" id="PR01594">
    <property type="entry name" value="SECBCHAPRONE"/>
</dbReference>
<dbReference type="HAMAP" id="MF_00821">
    <property type="entry name" value="SecB"/>
    <property type="match status" value="1"/>
</dbReference>
<evidence type="ECO:0000313" key="6">
    <source>
        <dbReference type="EMBL" id="BBG28973.1"/>
    </source>
</evidence>
<proteinExistence type="inferred from homology"/>
<dbReference type="OrthoDB" id="9795145at2"/>
<evidence type="ECO:0000256" key="5">
    <source>
        <dbReference type="HAMAP-Rule" id="MF_00821"/>
    </source>
</evidence>
<keyword evidence="4 5" id="KW-0811">Translocation</keyword>
<evidence type="ECO:0000256" key="1">
    <source>
        <dbReference type="ARBA" id="ARBA00009990"/>
    </source>
</evidence>
<dbReference type="PANTHER" id="PTHR36918">
    <property type="match status" value="1"/>
</dbReference>
<dbReference type="GO" id="GO:0006457">
    <property type="term" value="P:protein folding"/>
    <property type="evidence" value="ECO:0007669"/>
    <property type="project" value="UniProtKB-UniRule"/>
</dbReference>